<evidence type="ECO:0000256" key="4">
    <source>
        <dbReference type="ARBA" id="ARBA00023242"/>
    </source>
</evidence>
<dbReference type="PROSITE" id="PS50118">
    <property type="entry name" value="HMG_BOX_2"/>
    <property type="match status" value="1"/>
</dbReference>
<organism evidence="8 9">
    <name type="scientific">Cimex lectularius</name>
    <name type="common">Bed bug</name>
    <name type="synonym">Acanthia lectularia</name>
    <dbReference type="NCBI Taxonomy" id="79782"/>
    <lineage>
        <taxon>Eukaryota</taxon>
        <taxon>Metazoa</taxon>
        <taxon>Ecdysozoa</taxon>
        <taxon>Arthropoda</taxon>
        <taxon>Hexapoda</taxon>
        <taxon>Insecta</taxon>
        <taxon>Pterygota</taxon>
        <taxon>Neoptera</taxon>
        <taxon>Paraneoptera</taxon>
        <taxon>Hemiptera</taxon>
        <taxon>Heteroptera</taxon>
        <taxon>Panheteroptera</taxon>
        <taxon>Cimicomorpha</taxon>
        <taxon>Cimicidae</taxon>
        <taxon>Cimex</taxon>
    </lineage>
</organism>
<accession>A0A8I6RC47</accession>
<keyword evidence="2 5" id="KW-0238">DNA-binding</keyword>
<dbReference type="GO" id="GO:0005634">
    <property type="term" value="C:nucleus"/>
    <property type="evidence" value="ECO:0007669"/>
    <property type="project" value="UniProtKB-UniRule"/>
</dbReference>
<feature type="DNA-binding region" description="HMG box" evidence="5">
    <location>
        <begin position="85"/>
        <end position="153"/>
    </location>
</feature>
<evidence type="ECO:0000256" key="6">
    <source>
        <dbReference type="SAM" id="MobiDB-lite"/>
    </source>
</evidence>
<feature type="compositionally biased region" description="Basic residues" evidence="6">
    <location>
        <begin position="152"/>
        <end position="163"/>
    </location>
</feature>
<dbReference type="SMART" id="SM00398">
    <property type="entry name" value="HMG"/>
    <property type="match status" value="1"/>
</dbReference>
<evidence type="ECO:0000259" key="7">
    <source>
        <dbReference type="PROSITE" id="PS50118"/>
    </source>
</evidence>
<protein>
    <recommendedName>
        <fullName evidence="7">HMG box domain-containing protein</fullName>
    </recommendedName>
</protein>
<keyword evidence="4 5" id="KW-0539">Nucleus</keyword>
<dbReference type="EnsemblMetazoa" id="XM_014386351.2">
    <property type="protein sequence ID" value="XP_014241837.1"/>
    <property type="gene ID" value="LOC106662326"/>
</dbReference>
<feature type="region of interest" description="Disordered" evidence="6">
    <location>
        <begin position="1"/>
        <end position="23"/>
    </location>
</feature>
<evidence type="ECO:0000256" key="5">
    <source>
        <dbReference type="PROSITE-ProRule" id="PRU00267"/>
    </source>
</evidence>
<evidence type="ECO:0000313" key="8">
    <source>
        <dbReference type="EnsemblMetazoa" id="XP_014241837.1"/>
    </source>
</evidence>
<evidence type="ECO:0000256" key="1">
    <source>
        <dbReference type="ARBA" id="ARBA00023015"/>
    </source>
</evidence>
<evidence type="ECO:0000256" key="3">
    <source>
        <dbReference type="ARBA" id="ARBA00023163"/>
    </source>
</evidence>
<dbReference type="Proteomes" id="UP000494040">
    <property type="component" value="Unassembled WGS sequence"/>
</dbReference>
<dbReference type="GO" id="GO:0030154">
    <property type="term" value="P:cell differentiation"/>
    <property type="evidence" value="ECO:0007669"/>
    <property type="project" value="TreeGrafter"/>
</dbReference>
<dbReference type="Gene3D" id="1.10.30.10">
    <property type="entry name" value="High mobility group box domain"/>
    <property type="match status" value="1"/>
</dbReference>
<dbReference type="InterPro" id="IPR036910">
    <property type="entry name" value="HMG_box_dom_sf"/>
</dbReference>
<dbReference type="CDD" id="cd22032">
    <property type="entry name" value="HMG-box_SoxF"/>
    <property type="match status" value="1"/>
</dbReference>
<proteinExistence type="predicted"/>
<sequence>METRELDDGTPVEQNLPPHFSAYGDYNPSSPLYRSPYVPYIHEELVPASQAIPGPGPGHDWERALSGGPSFEKKAPSASGKEQRIRRPMNAFMVWAKVERKKLADENPDLHNADLSKMLGKKWRSLTPQDRRPFVEEAERLRVMHMQEHPNYKYRPRRRKQAKRSSGPGSPQGSGLGSSLRATGNPGGAESGNPSFSYFLPTTPDSSPSGSPTRVPDEMEEDFSPRTTGAEEERLYQHPSTSANPDYYRYQNYNRPYGYPQNNTISAMGVAKGMVMLCTNQRLLGTYEHSGIVTGTFYPPIATSQDQQNLVGASQSAVYSSVNSQRSYYPQQEPTNYPVYRTCQYRELERRYSPGAAGSSIQQQQPQQPLENTDLLHPHVPEPHLYDVQDMDELDKYLKYQQLQQPLQQQQPHYQQHLHGPLDSNHNYQSEYQYPMEDLDKYQDQQQIQQVQQVQQQVPQDGEEQKPLDDFSHILADVRKTCYTSCT</sequence>
<dbReference type="SUPFAM" id="SSF47095">
    <property type="entry name" value="HMG-box"/>
    <property type="match status" value="1"/>
</dbReference>
<dbReference type="FunFam" id="1.10.30.10:FF:000008">
    <property type="entry name" value="transcription factor SOX-7"/>
    <property type="match status" value="1"/>
</dbReference>
<feature type="region of interest" description="Disordered" evidence="6">
    <location>
        <begin position="146"/>
        <end position="247"/>
    </location>
</feature>
<evidence type="ECO:0000256" key="2">
    <source>
        <dbReference type="ARBA" id="ARBA00023125"/>
    </source>
</evidence>
<feature type="compositionally biased region" description="Low complexity" evidence="6">
    <location>
        <begin position="444"/>
        <end position="460"/>
    </location>
</feature>
<dbReference type="GeneID" id="106662326"/>
<dbReference type="GO" id="GO:0000978">
    <property type="term" value="F:RNA polymerase II cis-regulatory region sequence-specific DNA binding"/>
    <property type="evidence" value="ECO:0007669"/>
    <property type="project" value="TreeGrafter"/>
</dbReference>
<keyword evidence="3" id="KW-0804">Transcription</keyword>
<name>A0A8I6RC47_CIMLE</name>
<reference evidence="8" key="1">
    <citation type="submission" date="2022-01" db="UniProtKB">
        <authorList>
            <consortium name="EnsemblMetazoa"/>
        </authorList>
    </citation>
    <scope>IDENTIFICATION</scope>
</reference>
<feature type="region of interest" description="Disordered" evidence="6">
    <location>
        <begin position="443"/>
        <end position="466"/>
    </location>
</feature>
<dbReference type="InterPro" id="IPR009071">
    <property type="entry name" value="HMG_box_dom"/>
</dbReference>
<keyword evidence="9" id="KW-1185">Reference proteome</keyword>
<dbReference type="GO" id="GO:0001228">
    <property type="term" value="F:DNA-binding transcription activator activity, RNA polymerase II-specific"/>
    <property type="evidence" value="ECO:0007669"/>
    <property type="project" value="TreeGrafter"/>
</dbReference>
<keyword evidence="1" id="KW-0805">Transcription regulation</keyword>
<dbReference type="PANTHER" id="PTHR10270:SF317">
    <property type="entry name" value="TRANSCRIPTION FACTOR SOX-15-RELATED"/>
    <property type="match status" value="1"/>
</dbReference>
<feature type="region of interest" description="Disordered" evidence="6">
    <location>
        <begin position="353"/>
        <end position="382"/>
    </location>
</feature>
<dbReference type="AlphaFoldDB" id="A0A8I6RC47"/>
<feature type="compositionally biased region" description="Low complexity" evidence="6">
    <location>
        <begin position="405"/>
        <end position="419"/>
    </location>
</feature>
<feature type="domain" description="HMG box" evidence="7">
    <location>
        <begin position="85"/>
        <end position="153"/>
    </location>
</feature>
<dbReference type="KEGG" id="clec:106662326"/>
<evidence type="ECO:0000313" key="9">
    <source>
        <dbReference type="Proteomes" id="UP000494040"/>
    </source>
</evidence>
<dbReference type="RefSeq" id="XP_014241837.1">
    <property type="nucleotide sequence ID" value="XM_014386351.2"/>
</dbReference>
<feature type="compositionally biased region" description="Low complexity" evidence="6">
    <location>
        <begin position="201"/>
        <end position="213"/>
    </location>
</feature>
<dbReference type="InterPro" id="IPR050140">
    <property type="entry name" value="SRY-related_HMG-box_TF-like"/>
</dbReference>
<dbReference type="PANTHER" id="PTHR10270">
    <property type="entry name" value="SOX TRANSCRIPTION FACTOR"/>
    <property type="match status" value="1"/>
</dbReference>
<feature type="region of interest" description="Disordered" evidence="6">
    <location>
        <begin position="405"/>
        <end position="428"/>
    </location>
</feature>
<dbReference type="Pfam" id="PF00505">
    <property type="entry name" value="HMG_box"/>
    <property type="match status" value="1"/>
</dbReference>
<dbReference type="OrthoDB" id="6247875at2759"/>